<proteinExistence type="inferred from homology"/>
<dbReference type="SUPFAM" id="SSF48592">
    <property type="entry name" value="GroEL equatorial domain-like"/>
    <property type="match status" value="1"/>
</dbReference>
<keyword evidence="6" id="KW-1185">Reference proteome</keyword>
<organism evidence="5 6">
    <name type="scientific">Coprinopsis marcescibilis</name>
    <name type="common">Agaric fungus</name>
    <name type="synonym">Psathyrella marcescibilis</name>
    <dbReference type="NCBI Taxonomy" id="230819"/>
    <lineage>
        <taxon>Eukaryota</taxon>
        <taxon>Fungi</taxon>
        <taxon>Dikarya</taxon>
        <taxon>Basidiomycota</taxon>
        <taxon>Agaricomycotina</taxon>
        <taxon>Agaricomycetes</taxon>
        <taxon>Agaricomycetidae</taxon>
        <taxon>Agaricales</taxon>
        <taxon>Agaricineae</taxon>
        <taxon>Psathyrellaceae</taxon>
        <taxon>Coprinopsis</taxon>
    </lineage>
</organism>
<evidence type="ECO:0000256" key="3">
    <source>
        <dbReference type="ARBA" id="ARBA00022840"/>
    </source>
</evidence>
<protein>
    <submittedName>
        <fullName evidence="5">GroEL apical domain-like protein</fullName>
    </submittedName>
</protein>
<evidence type="ECO:0000256" key="4">
    <source>
        <dbReference type="ARBA" id="ARBA00023186"/>
    </source>
</evidence>
<keyword evidence="4" id="KW-0143">Chaperone</keyword>
<dbReference type="OrthoDB" id="10248520at2759"/>
<dbReference type="PANTHER" id="PTHR11353">
    <property type="entry name" value="CHAPERONIN"/>
    <property type="match status" value="1"/>
</dbReference>
<dbReference type="InterPro" id="IPR002423">
    <property type="entry name" value="Cpn60/GroEL/TCP-1"/>
</dbReference>
<gene>
    <name evidence="5" type="ORF">FA15DRAFT_601096</name>
</gene>
<reference evidence="5 6" key="1">
    <citation type="journal article" date="2019" name="Nat. Ecol. Evol.">
        <title>Megaphylogeny resolves global patterns of mushroom evolution.</title>
        <authorList>
            <person name="Varga T."/>
            <person name="Krizsan K."/>
            <person name="Foldi C."/>
            <person name="Dima B."/>
            <person name="Sanchez-Garcia M."/>
            <person name="Sanchez-Ramirez S."/>
            <person name="Szollosi G.J."/>
            <person name="Szarkandi J.G."/>
            <person name="Papp V."/>
            <person name="Albert L."/>
            <person name="Andreopoulos W."/>
            <person name="Angelini C."/>
            <person name="Antonin V."/>
            <person name="Barry K.W."/>
            <person name="Bougher N.L."/>
            <person name="Buchanan P."/>
            <person name="Buyck B."/>
            <person name="Bense V."/>
            <person name="Catcheside P."/>
            <person name="Chovatia M."/>
            <person name="Cooper J."/>
            <person name="Damon W."/>
            <person name="Desjardin D."/>
            <person name="Finy P."/>
            <person name="Geml J."/>
            <person name="Haridas S."/>
            <person name="Hughes K."/>
            <person name="Justo A."/>
            <person name="Karasinski D."/>
            <person name="Kautmanova I."/>
            <person name="Kiss B."/>
            <person name="Kocsube S."/>
            <person name="Kotiranta H."/>
            <person name="LaButti K.M."/>
            <person name="Lechner B.E."/>
            <person name="Liimatainen K."/>
            <person name="Lipzen A."/>
            <person name="Lukacs Z."/>
            <person name="Mihaltcheva S."/>
            <person name="Morgado L.N."/>
            <person name="Niskanen T."/>
            <person name="Noordeloos M.E."/>
            <person name="Ohm R.A."/>
            <person name="Ortiz-Santana B."/>
            <person name="Ovrebo C."/>
            <person name="Racz N."/>
            <person name="Riley R."/>
            <person name="Savchenko A."/>
            <person name="Shiryaev A."/>
            <person name="Soop K."/>
            <person name="Spirin V."/>
            <person name="Szebenyi C."/>
            <person name="Tomsovsky M."/>
            <person name="Tulloss R.E."/>
            <person name="Uehling J."/>
            <person name="Grigoriev I.V."/>
            <person name="Vagvolgyi C."/>
            <person name="Papp T."/>
            <person name="Martin F.M."/>
            <person name="Miettinen O."/>
            <person name="Hibbett D.S."/>
            <person name="Nagy L.G."/>
        </authorList>
    </citation>
    <scope>NUCLEOTIDE SEQUENCE [LARGE SCALE GENOMIC DNA]</scope>
    <source>
        <strain evidence="5 6">CBS 121175</strain>
    </source>
</reference>
<evidence type="ECO:0000256" key="2">
    <source>
        <dbReference type="ARBA" id="ARBA00022741"/>
    </source>
</evidence>
<dbReference type="GO" id="GO:0140662">
    <property type="term" value="F:ATP-dependent protein folding chaperone"/>
    <property type="evidence" value="ECO:0007669"/>
    <property type="project" value="InterPro"/>
</dbReference>
<dbReference type="Proteomes" id="UP000307440">
    <property type="component" value="Unassembled WGS sequence"/>
</dbReference>
<dbReference type="AlphaFoldDB" id="A0A5C3KHI9"/>
<dbReference type="GO" id="GO:0005524">
    <property type="term" value="F:ATP binding"/>
    <property type="evidence" value="ECO:0007669"/>
    <property type="project" value="UniProtKB-KW"/>
</dbReference>
<evidence type="ECO:0000313" key="6">
    <source>
        <dbReference type="Proteomes" id="UP000307440"/>
    </source>
</evidence>
<dbReference type="InterPro" id="IPR027410">
    <property type="entry name" value="TCP-1-like_intermed_sf"/>
</dbReference>
<accession>A0A5C3KHI9</accession>
<dbReference type="Gene3D" id="3.50.7.10">
    <property type="entry name" value="GroEL"/>
    <property type="match status" value="1"/>
</dbReference>
<name>A0A5C3KHI9_COPMA</name>
<dbReference type="EMBL" id="ML210330">
    <property type="protein sequence ID" value="TFK19661.1"/>
    <property type="molecule type" value="Genomic_DNA"/>
</dbReference>
<keyword evidence="3" id="KW-0067">ATP-binding</keyword>
<dbReference type="Gene3D" id="1.10.560.10">
    <property type="entry name" value="GroEL-like equatorial domain"/>
    <property type="match status" value="1"/>
</dbReference>
<evidence type="ECO:0000256" key="1">
    <source>
        <dbReference type="ARBA" id="ARBA00008020"/>
    </source>
</evidence>
<keyword evidence="2" id="KW-0547">Nucleotide-binding</keyword>
<dbReference type="Gene3D" id="3.30.260.10">
    <property type="entry name" value="TCP-1-like chaperonin intermediate domain"/>
    <property type="match status" value="1"/>
</dbReference>
<sequence>MRLLGTKADAWARAQEIDEEQVKAQCYKLLELKPDLIITEKGVSGASVVDRSQDLAQHVFERANVSCIRRLRKTDNNRVALAVGATIVNRVEDIREADVGTECGLSKLRKSETSAYFTFLVECTSPKACTVLLRGPSKVILNEIDCNLAAAMSVPRNVVFHPRLAPGGGVTEMAISVGLQAKAKSIMGVENAPFRVIPRTLVQNCGGNAMRVLTELRASGGLHVAGETTWGLDGNSGKNIDMKEYGLWESAS</sequence>
<evidence type="ECO:0000313" key="5">
    <source>
        <dbReference type="EMBL" id="TFK19661.1"/>
    </source>
</evidence>
<dbReference type="InterPro" id="IPR017998">
    <property type="entry name" value="Chaperone_TCP-1"/>
</dbReference>
<feature type="non-terminal residue" evidence="5">
    <location>
        <position position="252"/>
    </location>
</feature>
<dbReference type="InterPro" id="IPR027409">
    <property type="entry name" value="GroEL-like_apical_dom_sf"/>
</dbReference>
<dbReference type="SUPFAM" id="SSF52029">
    <property type="entry name" value="GroEL apical domain-like"/>
    <property type="match status" value="1"/>
</dbReference>
<dbReference type="Pfam" id="PF00118">
    <property type="entry name" value="Cpn60_TCP1"/>
    <property type="match status" value="1"/>
</dbReference>
<comment type="similarity">
    <text evidence="1">Belongs to the TCP-1 chaperonin family.</text>
</comment>
<dbReference type="InterPro" id="IPR027413">
    <property type="entry name" value="GROEL-like_equatorial_sf"/>
</dbReference>
<dbReference type="STRING" id="230819.A0A5C3KHI9"/>